<dbReference type="InterPro" id="IPR050469">
    <property type="entry name" value="Diguanylate_Cyclase"/>
</dbReference>
<reference evidence="9 10" key="1">
    <citation type="submission" date="2020-10" db="EMBL/GenBank/DDBJ databases">
        <title>Connecting structure to function with the recovery of over 1000 high-quality activated sludge metagenome-assembled genomes encoding full-length rRNA genes using long-read sequencing.</title>
        <authorList>
            <person name="Singleton C.M."/>
            <person name="Petriglieri F."/>
            <person name="Kristensen J.M."/>
            <person name="Kirkegaard R.H."/>
            <person name="Michaelsen T.Y."/>
            <person name="Andersen M.H."/>
            <person name="Karst S.M."/>
            <person name="Dueholm M.S."/>
            <person name="Nielsen P.H."/>
            <person name="Albertsen M."/>
        </authorList>
    </citation>
    <scope>NUCLEOTIDE SEQUENCE [LARGE SCALE GENOMIC DNA]</scope>
    <source>
        <strain evidence="9">OdNE_18-Q3-R46-58_MAXAC.008</strain>
    </source>
</reference>
<keyword evidence="6" id="KW-0175">Coiled coil</keyword>
<evidence type="ECO:0000313" key="10">
    <source>
        <dbReference type="Proteomes" id="UP000709959"/>
    </source>
</evidence>
<feature type="transmembrane region" description="Helical" evidence="7">
    <location>
        <begin position="77"/>
        <end position="96"/>
    </location>
</feature>
<feature type="transmembrane region" description="Helical" evidence="7">
    <location>
        <begin position="141"/>
        <end position="164"/>
    </location>
</feature>
<comment type="similarity">
    <text evidence="1">Belongs to the hemerythrin family.</text>
</comment>
<dbReference type="Pfam" id="PF07695">
    <property type="entry name" value="7TMR-DISM_7TM"/>
    <property type="match status" value="1"/>
</dbReference>
<dbReference type="InterPro" id="IPR035938">
    <property type="entry name" value="Hemerythrin-like_sf"/>
</dbReference>
<dbReference type="PROSITE" id="PS00550">
    <property type="entry name" value="HEMERYTHRINS"/>
    <property type="match status" value="1"/>
</dbReference>
<dbReference type="Gene3D" id="1.20.120.50">
    <property type="entry name" value="Hemerythrin-like"/>
    <property type="match status" value="1"/>
</dbReference>
<dbReference type="CDD" id="cd12107">
    <property type="entry name" value="Hemerythrin"/>
    <property type="match status" value="1"/>
</dbReference>
<keyword evidence="7" id="KW-0472">Membrane</keyword>
<comment type="caution">
    <text evidence="9">The sequence shown here is derived from an EMBL/GenBank/DDBJ whole genome shotgun (WGS) entry which is preliminary data.</text>
</comment>
<dbReference type="FunFam" id="3.30.70.270:FF:000001">
    <property type="entry name" value="Diguanylate cyclase domain protein"/>
    <property type="match status" value="1"/>
</dbReference>
<protein>
    <recommendedName>
        <fullName evidence="2">diguanylate cyclase</fullName>
        <ecNumber evidence="2">2.7.7.65</ecNumber>
    </recommendedName>
</protein>
<sequence length="608" mass="65684">MLTFPSAAAPPVLPSPLPLALQAFLAGILVALALLSILAYRPLRDRVLSEAGLFGLVAAAAWMAYSGLLTDMLPPALAAWAEPASLILAALSLAIWERVTAGLLTNSPRAQRLAHLRRITALTTLIIALAALLPSAKLHRLAEIILGLLAPMLALQTLAAGLGARREGLRIAGALLAATLALLVCCAALWALSAGWLSTSLCLTILQLALVVLAMSLGWAMLSRMMELRKDTEIAQGAQLAVVANQAHTLEAMVAQRNAELSARLRELSEARQSSELANQSLQRALDQLEQVASTDRLTGAWNRRRFEEAVLPEIALAHRRRDPLSLLMFDLDHFKRVNDTYGHGAGDAVLAGTAQTVRMHLRASDSLVRWGGEEFLVMTPATRLEGAMGLAEKLRAAVEAVDFPDVGHVTMSLGVSEYAIGEGLEEWIDRTDQALYRAKAEGRNRAIAAPAREGAEGEPAEERSLLEIIWEDTYASGHALVDSQHQRLFRLASTLMATLTEHRPVAEVSLRLETLLAHTAQHFHDEEALLRQARYPDLPEHAGIHGSLLAKAWKLQAEVKAGQLDFGRLVTFLALDLVKGHILTEDRTYFSHLVAATGPDSMPPAGA</sequence>
<dbReference type="InterPro" id="IPR043128">
    <property type="entry name" value="Rev_trsase/Diguanyl_cyclase"/>
</dbReference>
<organism evidence="9 10">
    <name type="scientific">Candidatus Geothrix odensensis</name>
    <dbReference type="NCBI Taxonomy" id="2954440"/>
    <lineage>
        <taxon>Bacteria</taxon>
        <taxon>Pseudomonadati</taxon>
        <taxon>Acidobacteriota</taxon>
        <taxon>Holophagae</taxon>
        <taxon>Holophagales</taxon>
        <taxon>Holophagaceae</taxon>
        <taxon>Geothrix</taxon>
    </lineage>
</organism>
<keyword evidence="7" id="KW-0812">Transmembrane</keyword>
<dbReference type="InterPro" id="IPR011623">
    <property type="entry name" value="7TMR_DISM_rcpt_extracell_dom1"/>
</dbReference>
<accession>A0A936K7J3</accession>
<evidence type="ECO:0000256" key="5">
    <source>
        <dbReference type="ARBA" id="ARBA00034247"/>
    </source>
</evidence>
<comment type="catalytic activity">
    <reaction evidence="5">
        <text>2 GTP = 3',3'-c-di-GMP + 2 diphosphate</text>
        <dbReference type="Rhea" id="RHEA:24898"/>
        <dbReference type="ChEBI" id="CHEBI:33019"/>
        <dbReference type="ChEBI" id="CHEBI:37565"/>
        <dbReference type="ChEBI" id="CHEBI:58805"/>
        <dbReference type="EC" id="2.7.7.65"/>
    </reaction>
</comment>
<evidence type="ECO:0000313" key="9">
    <source>
        <dbReference type="EMBL" id="MBK8573979.1"/>
    </source>
</evidence>
<dbReference type="AlphaFoldDB" id="A0A936K7J3"/>
<dbReference type="SUPFAM" id="SSF55073">
    <property type="entry name" value="Nucleotide cyclase"/>
    <property type="match status" value="1"/>
</dbReference>
<dbReference type="GO" id="GO:1902201">
    <property type="term" value="P:negative regulation of bacterial-type flagellum-dependent cell motility"/>
    <property type="evidence" value="ECO:0007669"/>
    <property type="project" value="TreeGrafter"/>
</dbReference>
<dbReference type="NCBIfam" id="TIGR00254">
    <property type="entry name" value="GGDEF"/>
    <property type="match status" value="1"/>
</dbReference>
<evidence type="ECO:0000256" key="4">
    <source>
        <dbReference type="ARBA" id="ARBA00023004"/>
    </source>
</evidence>
<dbReference type="NCBIfam" id="TIGR02481">
    <property type="entry name" value="hemeryth_dom"/>
    <property type="match status" value="1"/>
</dbReference>
<dbReference type="EC" id="2.7.7.65" evidence="2"/>
<dbReference type="SMART" id="SM00267">
    <property type="entry name" value="GGDEF"/>
    <property type="match status" value="1"/>
</dbReference>
<evidence type="ECO:0000256" key="3">
    <source>
        <dbReference type="ARBA" id="ARBA00022723"/>
    </source>
</evidence>
<dbReference type="PANTHER" id="PTHR45138:SF9">
    <property type="entry name" value="DIGUANYLATE CYCLASE DGCM-RELATED"/>
    <property type="match status" value="1"/>
</dbReference>
<keyword evidence="7" id="KW-1133">Transmembrane helix</keyword>
<dbReference type="PROSITE" id="PS50887">
    <property type="entry name" value="GGDEF"/>
    <property type="match status" value="1"/>
</dbReference>
<proteinExistence type="inferred from homology"/>
<dbReference type="GO" id="GO:0052621">
    <property type="term" value="F:diguanylate cyclase activity"/>
    <property type="evidence" value="ECO:0007669"/>
    <property type="project" value="UniProtKB-EC"/>
</dbReference>
<feature type="transmembrane region" description="Helical" evidence="7">
    <location>
        <begin position="198"/>
        <end position="222"/>
    </location>
</feature>
<dbReference type="Proteomes" id="UP000709959">
    <property type="component" value="Unassembled WGS sequence"/>
</dbReference>
<gene>
    <name evidence="9" type="ORF">IPN91_15460</name>
</gene>
<dbReference type="Pfam" id="PF00990">
    <property type="entry name" value="GGDEF"/>
    <property type="match status" value="1"/>
</dbReference>
<dbReference type="GO" id="GO:0043709">
    <property type="term" value="P:cell adhesion involved in single-species biofilm formation"/>
    <property type="evidence" value="ECO:0007669"/>
    <property type="project" value="TreeGrafter"/>
</dbReference>
<keyword evidence="3" id="KW-0479">Metal-binding</keyword>
<dbReference type="Pfam" id="PF01814">
    <property type="entry name" value="Hemerythrin"/>
    <property type="match status" value="1"/>
</dbReference>
<evidence type="ECO:0000256" key="7">
    <source>
        <dbReference type="SAM" id="Phobius"/>
    </source>
</evidence>
<dbReference type="GO" id="GO:0046872">
    <property type="term" value="F:metal ion binding"/>
    <property type="evidence" value="ECO:0007669"/>
    <property type="project" value="UniProtKB-KW"/>
</dbReference>
<feature type="domain" description="GGDEF" evidence="8">
    <location>
        <begin position="323"/>
        <end position="452"/>
    </location>
</feature>
<dbReference type="SUPFAM" id="SSF47188">
    <property type="entry name" value="Hemerythrin-like"/>
    <property type="match status" value="1"/>
</dbReference>
<dbReference type="InterPro" id="IPR012312">
    <property type="entry name" value="Hemerythrin-like"/>
</dbReference>
<feature type="transmembrane region" description="Helical" evidence="7">
    <location>
        <begin position="20"/>
        <end position="40"/>
    </location>
</feature>
<feature type="coiled-coil region" evidence="6">
    <location>
        <begin position="258"/>
        <end position="292"/>
    </location>
</feature>
<feature type="transmembrane region" description="Helical" evidence="7">
    <location>
        <begin position="116"/>
        <end position="135"/>
    </location>
</feature>
<evidence type="ECO:0000256" key="2">
    <source>
        <dbReference type="ARBA" id="ARBA00012528"/>
    </source>
</evidence>
<dbReference type="InterPro" id="IPR029787">
    <property type="entry name" value="Nucleotide_cyclase"/>
</dbReference>
<dbReference type="PANTHER" id="PTHR45138">
    <property type="entry name" value="REGULATORY COMPONENTS OF SENSORY TRANSDUCTION SYSTEM"/>
    <property type="match status" value="1"/>
</dbReference>
<dbReference type="EMBL" id="JADKCH010000033">
    <property type="protein sequence ID" value="MBK8573979.1"/>
    <property type="molecule type" value="Genomic_DNA"/>
</dbReference>
<dbReference type="GO" id="GO:0005886">
    <property type="term" value="C:plasma membrane"/>
    <property type="evidence" value="ECO:0007669"/>
    <property type="project" value="TreeGrafter"/>
</dbReference>
<name>A0A936K7J3_9BACT</name>
<evidence type="ECO:0000259" key="8">
    <source>
        <dbReference type="PROSITE" id="PS50887"/>
    </source>
</evidence>
<evidence type="ECO:0000256" key="6">
    <source>
        <dbReference type="SAM" id="Coils"/>
    </source>
</evidence>
<feature type="transmembrane region" description="Helical" evidence="7">
    <location>
        <begin position="47"/>
        <end position="65"/>
    </location>
</feature>
<dbReference type="InterPro" id="IPR016131">
    <property type="entry name" value="Haemerythrin_Fe_BS"/>
</dbReference>
<dbReference type="CDD" id="cd01949">
    <property type="entry name" value="GGDEF"/>
    <property type="match status" value="1"/>
</dbReference>
<evidence type="ECO:0000256" key="1">
    <source>
        <dbReference type="ARBA" id="ARBA00010587"/>
    </source>
</evidence>
<dbReference type="InterPro" id="IPR012827">
    <property type="entry name" value="Hemerythrin_metal-bd"/>
</dbReference>
<keyword evidence="4" id="KW-0408">Iron</keyword>
<feature type="transmembrane region" description="Helical" evidence="7">
    <location>
        <begin position="171"/>
        <end position="192"/>
    </location>
</feature>
<dbReference type="InterPro" id="IPR000160">
    <property type="entry name" value="GGDEF_dom"/>
</dbReference>
<dbReference type="Gene3D" id="3.30.70.270">
    <property type="match status" value="1"/>
</dbReference>